<keyword evidence="12 15" id="KW-0413">Isomerase</keyword>
<evidence type="ECO:0000256" key="7">
    <source>
        <dbReference type="ARBA" id="ARBA00022839"/>
    </source>
</evidence>
<dbReference type="Gene3D" id="1.10.3170.10">
    <property type="entry name" value="Recbcd, chain B, domain 2"/>
    <property type="match status" value="1"/>
</dbReference>
<evidence type="ECO:0000256" key="10">
    <source>
        <dbReference type="ARBA" id="ARBA00023125"/>
    </source>
</evidence>
<feature type="domain" description="UvrD-like helicase C-terminal" evidence="18">
    <location>
        <begin position="495"/>
        <end position="778"/>
    </location>
</feature>
<feature type="binding site" evidence="15">
    <location>
        <position position="1146"/>
    </location>
    <ligand>
        <name>Mg(2+)</name>
        <dbReference type="ChEBI" id="CHEBI:18420"/>
    </ligand>
</feature>
<proteinExistence type="inferred from homology"/>
<dbReference type="InterPro" id="IPR004586">
    <property type="entry name" value="RecB"/>
</dbReference>
<feature type="active site" description="For nuclease activity" evidence="15">
    <location>
        <position position="1146"/>
    </location>
</feature>
<dbReference type="Gene3D" id="3.40.50.300">
    <property type="entry name" value="P-loop containing nucleotide triphosphate hydrolases"/>
    <property type="match status" value="2"/>
</dbReference>
<dbReference type="EC" id="3.1.11.5" evidence="15"/>
<keyword evidence="7 15" id="KW-0269">Exonuclease</keyword>
<comment type="catalytic activity">
    <reaction evidence="14 15">
        <text>ATP + H2O = ADP + phosphate + H(+)</text>
        <dbReference type="Rhea" id="RHEA:13065"/>
        <dbReference type="ChEBI" id="CHEBI:15377"/>
        <dbReference type="ChEBI" id="CHEBI:15378"/>
        <dbReference type="ChEBI" id="CHEBI:30616"/>
        <dbReference type="ChEBI" id="CHEBI:43474"/>
        <dbReference type="ChEBI" id="CHEBI:456216"/>
        <dbReference type="EC" id="5.6.2.4"/>
    </reaction>
</comment>
<evidence type="ECO:0000256" key="6">
    <source>
        <dbReference type="ARBA" id="ARBA00022806"/>
    </source>
</evidence>
<name>A0ABP9EJ26_9GAMM</name>
<dbReference type="Gene3D" id="1.10.486.10">
    <property type="entry name" value="PCRA, domain 4"/>
    <property type="match status" value="1"/>
</dbReference>
<reference evidence="20" key="1">
    <citation type="journal article" date="2019" name="Int. J. Syst. Evol. Microbiol.">
        <title>The Global Catalogue of Microorganisms (GCM) 10K type strain sequencing project: providing services to taxonomists for standard genome sequencing and annotation.</title>
        <authorList>
            <consortium name="The Broad Institute Genomics Platform"/>
            <consortium name="The Broad Institute Genome Sequencing Center for Infectious Disease"/>
            <person name="Wu L."/>
            <person name="Ma J."/>
        </authorList>
    </citation>
    <scope>NUCLEOTIDE SEQUENCE [LARGE SCALE GENOMIC DNA]</scope>
    <source>
        <strain evidence="20">JCM 18401</strain>
    </source>
</reference>
<feature type="binding site" evidence="15">
    <location>
        <position position="1133"/>
    </location>
    <ligand>
        <name>Mg(2+)</name>
        <dbReference type="ChEBI" id="CHEBI:18420"/>
    </ligand>
</feature>
<dbReference type="NCBIfam" id="TIGR00609">
    <property type="entry name" value="recB"/>
    <property type="match status" value="1"/>
</dbReference>
<protein>
    <recommendedName>
        <fullName evidence="15">RecBCD enzyme subunit RecB</fullName>
        <ecNumber evidence="15">3.1.11.5</ecNumber>
        <ecNumber evidence="15">5.6.2.4</ecNumber>
    </recommendedName>
    <alternativeName>
        <fullName evidence="15">DNA 3'-5' helicase subunit RecB</fullName>
    </alternativeName>
    <alternativeName>
        <fullName evidence="15">Exonuclease V subunit RecB</fullName>
        <shortName evidence="15">ExoV subunit RecB</shortName>
    </alternativeName>
    <alternativeName>
        <fullName evidence="15">Helicase/nuclease RecBCD subunit RecB</fullName>
    </alternativeName>
</protein>
<evidence type="ECO:0000256" key="12">
    <source>
        <dbReference type="ARBA" id="ARBA00023235"/>
    </source>
</evidence>
<dbReference type="CDD" id="cd22352">
    <property type="entry name" value="RecB_C-like"/>
    <property type="match status" value="1"/>
</dbReference>
<dbReference type="Gene3D" id="3.90.320.10">
    <property type="match status" value="1"/>
</dbReference>
<evidence type="ECO:0000256" key="3">
    <source>
        <dbReference type="ARBA" id="ARBA00022741"/>
    </source>
</evidence>
<evidence type="ECO:0000256" key="16">
    <source>
        <dbReference type="PROSITE-ProRule" id="PRU00560"/>
    </source>
</evidence>
<evidence type="ECO:0000256" key="11">
    <source>
        <dbReference type="ARBA" id="ARBA00023204"/>
    </source>
</evidence>
<feature type="region of interest" description="Nuclease activity, interacts with RecD and RecA" evidence="15">
    <location>
        <begin position="945"/>
        <end position="1245"/>
    </location>
</feature>
<evidence type="ECO:0000256" key="9">
    <source>
        <dbReference type="ARBA" id="ARBA00022842"/>
    </source>
</evidence>
<comment type="domain">
    <text evidence="15">The C-terminal domain has nuclease activity and interacts with RecD. It interacts with RecA, facilitating its loading onto ssDNA.</text>
</comment>
<accession>A0ABP9EJ26</accession>
<dbReference type="EMBL" id="BAABJZ010000016">
    <property type="protein sequence ID" value="GAA4880174.1"/>
    <property type="molecule type" value="Genomic_DNA"/>
</dbReference>
<comment type="cofactor">
    <cofactor evidence="15">
        <name>Mg(2+)</name>
        <dbReference type="ChEBI" id="CHEBI:18420"/>
    </cofactor>
    <text evidence="15">Binds 1 Mg(2+) ion per subunit.</text>
</comment>
<dbReference type="PROSITE" id="PS51198">
    <property type="entry name" value="UVRD_HELICASE_ATP_BIND"/>
    <property type="match status" value="1"/>
</dbReference>
<evidence type="ECO:0000259" key="17">
    <source>
        <dbReference type="PROSITE" id="PS51198"/>
    </source>
</evidence>
<evidence type="ECO:0000313" key="20">
    <source>
        <dbReference type="Proteomes" id="UP001499988"/>
    </source>
</evidence>
<evidence type="ECO:0000313" key="19">
    <source>
        <dbReference type="EMBL" id="GAA4880174.1"/>
    </source>
</evidence>
<feature type="binding site" evidence="16">
    <location>
        <begin position="36"/>
        <end position="43"/>
    </location>
    <ligand>
        <name>ATP</name>
        <dbReference type="ChEBI" id="CHEBI:30616"/>
    </ligand>
</feature>
<dbReference type="PANTHER" id="PTHR11070">
    <property type="entry name" value="UVRD / RECB / PCRA DNA HELICASE FAMILY MEMBER"/>
    <property type="match status" value="1"/>
</dbReference>
<evidence type="ECO:0000256" key="14">
    <source>
        <dbReference type="ARBA" id="ARBA00048988"/>
    </source>
</evidence>
<sequence>MTHSETHTPTELSTGAAPEILQPLRFPLAGTRLIEASAGTGKTFTIAALYLRLVLGHSHEKGGNDEPRPLSPEEILVVTFTKAATEELKDRIRQRLVEGAACFRGLSEGDDYLQSLKAEFEPAEHPRCALLLDLAAQLMDNAAIHTIHGWCQRMLREHAFDSGALFDTEMETDSSALLEQAVQDYWRSQFYPQNRETLVAVRELYGSPEALQKAVRPLLGLAAGGGLKREADPFELVAKRNAAVARCKDLWRIEWPQFCELFEQSLAQGWVKKNMVKPEQLGRLEAWLDGDGALPLDGRGAVLSRYTPGEMEKALSAAGKKQERSLAESPLLSALENLIRELDKWDLKPALLIDAALWIQQRIEAAKQRLAQLDFDDLIQHLGRALQQPEQGDRLAQLIRRQFPVALIDEFQDTDPTQYGIFQKLYLAQPDTALLMIGDPKQAIYAFRGADIHTYLQARRDTAGRHYTLDTNYRSTKAMVASANALFELGHRHPRNTFLYGEEIPFEPVKAKGKGKSLQFEGEVHPALTLWWDENPDNVWNKQMYLARQAKGCADRITAMLNGAQSGTTGFAEGDALTPLKESDIAILVRDFTEARAVRSALAANGVRSVYLSDKDSVFASEQAQDLIFILEAVAHPERESGVKAALATRTLGWDWAQIDSLNDDELAWESLLEQFRNLRLCWQGQGILPMIRQVLERFNVATRALSDPRSGERSLTNLLHLAELLQSVSGRFDGELALIRYLTEQCESGGELGDDQILRLESDAELVKVVTIHKSKGLEYPVVFLPFILGYRQASDQNGLLFYRDKNNDKQLTFNADDEARERADFERLAEDIRLLYVAMTRPSFACYLGLGPLKLGQRGKRGEPNTHLGALGCLLGAGAAQSSEQLLTELQALAGSDLQDVADAGSGIVLAPLPEPEFDRYIGAAQEGTLAPALTPPSRAPRAWWIASYSAMLRGMSHGNEAGPDPRSEQLLEIADEAEQTAPSAELLPAEGSIHAFPKGAAPGTFLHDLFEWAAEQGLAKQGRGFAGIDPQALTQEIDQRCERHGYAGQETMLLPWFERALTVPIPLPGGQAPSLLELEQVQAELEFWIATARVDTEQIDRLVTEAIWPGEARPALQGVTLNGMLKGFIDLTFCYQGQFFVADYKSNYLGPDESAYTPQAMREAMLAHRYDLQAALYGLALHRLLASRLPDYDFDHHMGGAVYLFLRGLDPDRPGNGALTLAPDKALILALDSLFREVSHVA</sequence>
<dbReference type="PANTHER" id="PTHR11070:SF23">
    <property type="entry name" value="RECBCD ENZYME SUBUNIT RECB"/>
    <property type="match status" value="1"/>
</dbReference>
<dbReference type="Pfam" id="PF12705">
    <property type="entry name" value="PDDEXK_1"/>
    <property type="match status" value="1"/>
</dbReference>
<organism evidence="19 20">
    <name type="scientific">Ferrimonas pelagia</name>
    <dbReference type="NCBI Taxonomy" id="1177826"/>
    <lineage>
        <taxon>Bacteria</taxon>
        <taxon>Pseudomonadati</taxon>
        <taxon>Pseudomonadota</taxon>
        <taxon>Gammaproteobacteria</taxon>
        <taxon>Alteromonadales</taxon>
        <taxon>Ferrimonadaceae</taxon>
        <taxon>Ferrimonas</taxon>
    </lineage>
</organism>
<keyword evidence="5 15" id="KW-0378">Hydrolase</keyword>
<dbReference type="InterPro" id="IPR038726">
    <property type="entry name" value="PDDEXK_AddAB-type"/>
</dbReference>
<evidence type="ECO:0000256" key="1">
    <source>
        <dbReference type="ARBA" id="ARBA00022722"/>
    </source>
</evidence>
<keyword evidence="8 15" id="KW-0067">ATP-binding</keyword>
<dbReference type="EC" id="5.6.2.4" evidence="15"/>
<keyword evidence="20" id="KW-1185">Reference proteome</keyword>
<dbReference type="Pfam" id="PF13361">
    <property type="entry name" value="UvrD_C"/>
    <property type="match status" value="1"/>
</dbReference>
<keyword evidence="1 15" id="KW-0540">Nuclease</keyword>
<dbReference type="InterPro" id="IPR014017">
    <property type="entry name" value="DNA_helicase_UvrD-like_C"/>
</dbReference>
<feature type="binding site" evidence="15">
    <location>
        <position position="1010"/>
    </location>
    <ligand>
        <name>Mg(2+)</name>
        <dbReference type="ChEBI" id="CHEBI:18420"/>
    </ligand>
</feature>
<dbReference type="InterPro" id="IPR000212">
    <property type="entry name" value="DNA_helicase_UvrD/REP"/>
</dbReference>
<keyword evidence="3 15" id="KW-0547">Nucleotide-binding</keyword>
<comment type="function">
    <text evidence="15">A helicase/nuclease that prepares dsDNA breaks (DSB) for recombinational DNA repair. Binds to DSBs and unwinds DNA via a highly rapid and processive ATP-dependent bidirectional helicase activity. Unwinds dsDNA until it encounters a Chi (crossover hotspot instigator) sequence from the 3' direction. Cuts ssDNA a few nucleotides 3' to the Chi site. The properties and activities of the enzyme are changed at Chi. The Chi-altered holoenzyme produces a long 3'-ssDNA overhang and facilitates RecA-binding to the ssDNA for homologous DNA recombination and repair. Holoenzyme degrades any linearized DNA that is unable to undergo homologous recombination. In the holoenzyme this subunit contributes ATPase, 3'-5' helicase, exonuclease activity and loads RecA onto ssDNA.</text>
</comment>
<dbReference type="HAMAP" id="MF_01485">
    <property type="entry name" value="RecB"/>
    <property type="match status" value="1"/>
</dbReference>
<comment type="subunit">
    <text evidence="15">Heterotrimer of RecB, RecC and RecD. All subunits contribute to DNA-binding. Interacts with RecA.</text>
</comment>
<evidence type="ECO:0000256" key="5">
    <source>
        <dbReference type="ARBA" id="ARBA00022801"/>
    </source>
</evidence>
<evidence type="ECO:0000256" key="8">
    <source>
        <dbReference type="ARBA" id="ARBA00022840"/>
    </source>
</evidence>
<keyword evidence="6 15" id="KW-0347">Helicase</keyword>
<evidence type="ECO:0000256" key="4">
    <source>
        <dbReference type="ARBA" id="ARBA00022763"/>
    </source>
</evidence>
<feature type="region of interest" description="DNA-binding and helicase activity, interacts with RecC" evidence="15">
    <location>
        <begin position="1"/>
        <end position="885"/>
    </location>
</feature>
<keyword evidence="4 15" id="KW-0227">DNA damage</keyword>
<keyword evidence="9 15" id="KW-0460">Magnesium</keyword>
<dbReference type="SUPFAM" id="SSF52540">
    <property type="entry name" value="P-loop containing nucleoside triphosphate hydrolases"/>
    <property type="match status" value="1"/>
</dbReference>
<dbReference type="RefSeq" id="WP_345334530.1">
    <property type="nucleotide sequence ID" value="NZ_BAABJZ010000016.1"/>
</dbReference>
<dbReference type="SUPFAM" id="SSF52980">
    <property type="entry name" value="Restriction endonuclease-like"/>
    <property type="match status" value="1"/>
</dbReference>
<dbReference type="Pfam" id="PF00580">
    <property type="entry name" value="UvrD-helicase"/>
    <property type="match status" value="1"/>
</dbReference>
<comment type="catalytic activity">
    <reaction evidence="13 15">
        <text>Couples ATP hydrolysis with the unwinding of duplex DNA by translocating in the 3'-5' direction.</text>
        <dbReference type="EC" id="5.6.2.4"/>
    </reaction>
</comment>
<evidence type="ECO:0000259" key="18">
    <source>
        <dbReference type="PROSITE" id="PS51217"/>
    </source>
</evidence>
<dbReference type="InterPro" id="IPR014016">
    <property type="entry name" value="UvrD-like_ATP-bd"/>
</dbReference>
<comment type="similarity">
    <text evidence="15">Belongs to the helicase family. UvrD subfamily.</text>
</comment>
<dbReference type="InterPro" id="IPR011604">
    <property type="entry name" value="PDDEXK-like_dom_sf"/>
</dbReference>
<keyword evidence="2 15" id="KW-0479">Metal-binding</keyword>
<keyword evidence="11 15" id="KW-0234">DNA repair</keyword>
<dbReference type="InterPro" id="IPR011335">
    <property type="entry name" value="Restrct_endonuc-II-like"/>
</dbReference>
<keyword evidence="10 15" id="KW-0238">DNA-binding</keyword>
<gene>
    <name evidence="15 19" type="primary">recB</name>
    <name evidence="19" type="ORF">GCM10023333_12900</name>
</gene>
<comment type="miscellaneous">
    <text evidence="15">In the RecBCD complex, RecB has a slow 3'-5' helicase, an exonuclease activity and loads RecA onto ssDNA, RecD has a fast 5'-3' helicase activity, while RecC stimulates the ATPase and processivity of the RecB helicase and contributes to recognition of the Chi site.</text>
</comment>
<feature type="domain" description="UvrD-like helicase ATP-binding" evidence="17">
    <location>
        <begin position="15"/>
        <end position="476"/>
    </location>
</feature>
<dbReference type="InterPro" id="IPR027417">
    <property type="entry name" value="P-loop_NTPase"/>
</dbReference>
<comment type="domain">
    <text evidence="15">The N-terminal DNA-binding domain is a ssDNA-dependent ATPase and has ATP-dependent 3'-5' helicase function. This domain interacts with RecC.</text>
</comment>
<comment type="catalytic activity">
    <reaction evidence="15">
        <text>Exonucleolytic cleavage (in the presence of ATP) in either 5'- to 3'- or 3'- to 5'-direction to yield 5'-phosphooligonucleotides.</text>
        <dbReference type="EC" id="3.1.11.5"/>
    </reaction>
</comment>
<dbReference type="PROSITE" id="PS51217">
    <property type="entry name" value="UVRD_HELICASE_CTER"/>
    <property type="match status" value="1"/>
</dbReference>
<evidence type="ECO:0000256" key="15">
    <source>
        <dbReference type="HAMAP-Rule" id="MF_01485"/>
    </source>
</evidence>
<comment type="caution">
    <text evidence="19">The sequence shown here is derived from an EMBL/GenBank/DDBJ whole genome shotgun (WGS) entry which is preliminary data.</text>
</comment>
<dbReference type="Proteomes" id="UP001499988">
    <property type="component" value="Unassembled WGS sequence"/>
</dbReference>
<evidence type="ECO:0000256" key="2">
    <source>
        <dbReference type="ARBA" id="ARBA00022723"/>
    </source>
</evidence>
<evidence type="ECO:0000256" key="13">
    <source>
        <dbReference type="ARBA" id="ARBA00034617"/>
    </source>
</evidence>